<comment type="caution">
    <text evidence="2">The sequence shown here is derived from an EMBL/GenBank/DDBJ whole genome shotgun (WGS) entry which is preliminary data.</text>
</comment>
<accession>A0A3N2R8Z9</accession>
<evidence type="ECO:0000313" key="2">
    <source>
        <dbReference type="EMBL" id="ROU03816.1"/>
    </source>
</evidence>
<reference evidence="2 3" key="1">
    <citation type="submission" date="2018-10" db="EMBL/GenBank/DDBJ databases">
        <title>Histidinibacterium lentulum gen. nov., sp. nov., a marine bacterium from the culture broth of Picochlorum sp. 122.</title>
        <authorList>
            <person name="Wang G."/>
        </authorList>
    </citation>
    <scope>NUCLEOTIDE SEQUENCE [LARGE SCALE GENOMIC DNA]</scope>
    <source>
        <strain evidence="2 3">B17</strain>
    </source>
</reference>
<dbReference type="OrthoDB" id="7951357at2"/>
<feature type="chain" id="PRO_5017963951" description="Excalibur calcium-binding domain-containing protein" evidence="1">
    <location>
        <begin position="21"/>
        <end position="264"/>
    </location>
</feature>
<feature type="signal peptide" evidence="1">
    <location>
        <begin position="1"/>
        <end position="20"/>
    </location>
</feature>
<dbReference type="AlphaFoldDB" id="A0A3N2R8Z9"/>
<dbReference type="Proteomes" id="UP000268016">
    <property type="component" value="Unassembled WGS sequence"/>
</dbReference>
<dbReference type="PROSITE" id="PS51257">
    <property type="entry name" value="PROKAR_LIPOPROTEIN"/>
    <property type="match status" value="1"/>
</dbReference>
<gene>
    <name evidence="2" type="ORF">EAT49_03895</name>
</gene>
<sequence>MRMFVIGAACLALAACAQQAPVSNPPQGVGFGEPGESAAVRAERARQLQTGPATADGAITLDELSALGIGAQPSRAGAEMQTAAAPGAPLNATGAADGMPPGFPPRAVDPALAAGRIGGLEASPTNAAPVLVGNTGLSNEQDFDAVSAQRTIESDAERQARLAASYQVVTPGALPDRAAGDAGPNIVAYALQTTNAVGQQVHRRFAPNANRAARTCALYPSAEAAQRDFLAQGGPERDRLGIDPDGDGFACRWDPAPFRALRGG</sequence>
<dbReference type="RefSeq" id="WP_123640986.1">
    <property type="nucleotide sequence ID" value="NZ_ML119082.1"/>
</dbReference>
<evidence type="ECO:0008006" key="4">
    <source>
        <dbReference type="Google" id="ProtNLM"/>
    </source>
</evidence>
<organism evidence="2 3">
    <name type="scientific">Histidinibacterium lentulum</name>
    <dbReference type="NCBI Taxonomy" id="2480588"/>
    <lineage>
        <taxon>Bacteria</taxon>
        <taxon>Pseudomonadati</taxon>
        <taxon>Pseudomonadota</taxon>
        <taxon>Alphaproteobacteria</taxon>
        <taxon>Rhodobacterales</taxon>
        <taxon>Paracoccaceae</taxon>
        <taxon>Histidinibacterium</taxon>
    </lineage>
</organism>
<name>A0A3N2R8Z9_9RHOB</name>
<dbReference type="EMBL" id="RDRB01000002">
    <property type="protein sequence ID" value="ROU03816.1"/>
    <property type="molecule type" value="Genomic_DNA"/>
</dbReference>
<evidence type="ECO:0000256" key="1">
    <source>
        <dbReference type="SAM" id="SignalP"/>
    </source>
</evidence>
<keyword evidence="3" id="KW-1185">Reference proteome</keyword>
<proteinExistence type="predicted"/>
<protein>
    <recommendedName>
        <fullName evidence="4">Excalibur calcium-binding domain-containing protein</fullName>
    </recommendedName>
</protein>
<keyword evidence="1" id="KW-0732">Signal</keyword>
<evidence type="ECO:0000313" key="3">
    <source>
        <dbReference type="Proteomes" id="UP000268016"/>
    </source>
</evidence>